<proteinExistence type="predicted"/>
<evidence type="ECO:0000313" key="3">
    <source>
        <dbReference type="Proteomes" id="UP000287388"/>
    </source>
</evidence>
<evidence type="ECO:0000313" key="4">
    <source>
        <dbReference type="Proteomes" id="UP000596117"/>
    </source>
</evidence>
<dbReference type="AlphaFoldDB" id="A0A410NU23"/>
<dbReference type="EMBL" id="CP066026">
    <property type="protein sequence ID" value="QQB89286.1"/>
    <property type="molecule type" value="Genomic_DNA"/>
</dbReference>
<dbReference type="RefSeq" id="WP_128719047.1">
    <property type="nucleotide sequence ID" value="NZ_CBCRVN010000044.1"/>
</dbReference>
<dbReference type="EMBL" id="CP035093">
    <property type="protein sequence ID" value="QAT13352.1"/>
    <property type="molecule type" value="Genomic_DNA"/>
</dbReference>
<accession>A0A410NU23</accession>
<reference evidence="1 3" key="1">
    <citation type="submission" date="2019-01" db="EMBL/GenBank/DDBJ databases">
        <title>Brevundimonas diminuta Genome sequencing and assembly.</title>
        <authorList>
            <person name="Chen H."/>
        </authorList>
    </citation>
    <scope>NUCLEOTIDE SEQUENCE [LARGE SCALE GENOMIC DNA]</scope>
    <source>
        <strain evidence="1">ATCC</strain>
        <strain evidence="3">ATCC(B) 19146</strain>
    </source>
</reference>
<evidence type="ECO:0000313" key="2">
    <source>
        <dbReference type="EMBL" id="QQB89286.1"/>
    </source>
</evidence>
<reference evidence="2 4" key="2">
    <citation type="submission" date="2020-12" db="EMBL/GenBank/DDBJ databases">
        <title>FDA dAtabase for Regulatory Grade micrObial Sequences (FDA-ARGOS): Supporting development and validation of Infectious Disease Dx tests.</title>
        <authorList>
            <person name="Kerrigan L."/>
            <person name="Long C."/>
            <person name="Tallon L."/>
            <person name="Sadzewicz L."/>
            <person name="Zhao X."/>
            <person name="Boylan J."/>
            <person name="Ott S."/>
            <person name="Bowen H."/>
            <person name="Vavikolanu K."/>
            <person name="Mehta A."/>
            <person name="Aluvathingal J."/>
            <person name="Nadendla S."/>
            <person name="Yan Y."/>
            <person name="Sichtig H."/>
        </authorList>
    </citation>
    <scope>NUCLEOTIDE SEQUENCE [LARGE SCALE GENOMIC DNA]</scope>
    <source>
        <strain evidence="2 4">FDAARGOS_1026</strain>
    </source>
</reference>
<name>A0A410NU23_BREDI</name>
<dbReference type="KEGG" id="bdm:EQG53_02700"/>
<dbReference type="Proteomes" id="UP000287388">
    <property type="component" value="Chromosome"/>
</dbReference>
<keyword evidence="4" id="KW-1185">Reference proteome</keyword>
<gene>
    <name evidence="1" type="ORF">EQG53_02700</name>
    <name evidence="2" type="ORF">I6H83_02250</name>
</gene>
<evidence type="ECO:0000313" key="1">
    <source>
        <dbReference type="EMBL" id="QAT13352.1"/>
    </source>
</evidence>
<organism evidence="1 3">
    <name type="scientific">Brevundimonas diminuta</name>
    <name type="common">Pseudomonas diminuta</name>
    <dbReference type="NCBI Taxonomy" id="293"/>
    <lineage>
        <taxon>Bacteria</taxon>
        <taxon>Pseudomonadati</taxon>
        <taxon>Pseudomonadota</taxon>
        <taxon>Alphaproteobacteria</taxon>
        <taxon>Caulobacterales</taxon>
        <taxon>Caulobacteraceae</taxon>
        <taxon>Brevundimonas</taxon>
    </lineage>
</organism>
<dbReference type="Proteomes" id="UP000596117">
    <property type="component" value="Chromosome"/>
</dbReference>
<sequence>MIELPACPPIKEAVPRYVSFGVDQDPILGGPQSKVLRMGDRWAIDVETYPAEYAEHGMKYLSRLVRGLKETVRLAFPEPGVKPRSYGAPVVASAGSSGTVLPVSGLIPGDVIKEGKFFSMIIGGESYLYQVAVADVVVSAGGTATLQIEPMLRRQPPAGTALDFEAKIEGFVQGNEQAWNTSRSKYLPFRFTIKERA</sequence>
<protein>
    <submittedName>
        <fullName evidence="1">Uncharacterized protein</fullName>
    </submittedName>
</protein>